<dbReference type="SMART" id="SM00382">
    <property type="entry name" value="AAA"/>
    <property type="match status" value="1"/>
</dbReference>
<dbReference type="PROSITE" id="PS50893">
    <property type="entry name" value="ABC_TRANSPORTER_2"/>
    <property type="match status" value="1"/>
</dbReference>
<dbReference type="HOGENOM" id="CLU_000604_95_6_7"/>
<dbReference type="InterPro" id="IPR036640">
    <property type="entry name" value="ABC1_TM_sf"/>
</dbReference>
<dbReference type="InterPro" id="IPR027417">
    <property type="entry name" value="P-loop_NTPase"/>
</dbReference>
<evidence type="ECO:0000256" key="4">
    <source>
        <dbReference type="ARBA" id="ARBA00022840"/>
    </source>
</evidence>
<evidence type="ECO:0000313" key="10">
    <source>
        <dbReference type="EMBL" id="EIM63396.1"/>
    </source>
</evidence>
<feature type="transmembrane region" description="Helical" evidence="7">
    <location>
        <begin position="41"/>
        <end position="66"/>
    </location>
</feature>
<dbReference type="OrthoDB" id="9772049at2"/>
<name>I5B1N3_9BACT</name>
<dbReference type="Gene3D" id="1.20.1560.10">
    <property type="entry name" value="ABC transporter type 1, transmembrane domain"/>
    <property type="match status" value="1"/>
</dbReference>
<dbReference type="PANTHER" id="PTHR43394:SF1">
    <property type="entry name" value="ATP-BINDING CASSETTE SUB-FAMILY B MEMBER 10, MITOCHONDRIAL"/>
    <property type="match status" value="1"/>
</dbReference>
<dbReference type="GO" id="GO:0008233">
    <property type="term" value="F:peptidase activity"/>
    <property type="evidence" value="ECO:0007669"/>
    <property type="project" value="UniProtKB-KW"/>
</dbReference>
<evidence type="ECO:0000259" key="9">
    <source>
        <dbReference type="PROSITE" id="PS50929"/>
    </source>
</evidence>
<dbReference type="GO" id="GO:0006508">
    <property type="term" value="P:proteolysis"/>
    <property type="evidence" value="ECO:0007669"/>
    <property type="project" value="UniProtKB-KW"/>
</dbReference>
<dbReference type="InterPro" id="IPR003439">
    <property type="entry name" value="ABC_transporter-like_ATP-bd"/>
</dbReference>
<dbReference type="Proteomes" id="UP000005778">
    <property type="component" value="Chromosome"/>
</dbReference>
<dbReference type="Pfam" id="PF00005">
    <property type="entry name" value="ABC_tran"/>
    <property type="match status" value="1"/>
</dbReference>
<reference evidence="10 11" key="2">
    <citation type="submission" date="2012-02" db="EMBL/GenBank/DDBJ databases">
        <title>Improved High-Quality Draft sequence of Desulfobacter postgatei 2ac9.</title>
        <authorList>
            <consortium name="US DOE Joint Genome Institute"/>
            <person name="Lucas S."/>
            <person name="Han J."/>
            <person name="Lapidus A."/>
            <person name="Cheng J.-F."/>
            <person name="Goodwin L."/>
            <person name="Pitluck S."/>
            <person name="Peters L."/>
            <person name="Ovchinnikova G."/>
            <person name="Held B."/>
            <person name="Detter J.C."/>
            <person name="Han C."/>
            <person name="Tapia R."/>
            <person name="Land M."/>
            <person name="Hauser L."/>
            <person name="Kyrpides N."/>
            <person name="Ivanova N."/>
            <person name="Pagani I."/>
            <person name="Orellana R."/>
            <person name="Lovley D."/>
            <person name="Woyke T."/>
        </authorList>
    </citation>
    <scope>NUCLEOTIDE SEQUENCE [LARGE SCALE GENOMIC DNA]</scope>
    <source>
        <strain evidence="10 11">2ac9</strain>
    </source>
</reference>
<dbReference type="GO" id="GO:0005524">
    <property type="term" value="F:ATP binding"/>
    <property type="evidence" value="ECO:0007669"/>
    <property type="project" value="UniProtKB-KW"/>
</dbReference>
<evidence type="ECO:0000256" key="6">
    <source>
        <dbReference type="ARBA" id="ARBA00023136"/>
    </source>
</evidence>
<dbReference type="PANTHER" id="PTHR43394">
    <property type="entry name" value="ATP-DEPENDENT PERMEASE MDL1, MITOCHONDRIAL"/>
    <property type="match status" value="1"/>
</dbReference>
<dbReference type="InterPro" id="IPR039421">
    <property type="entry name" value="Type_1_exporter"/>
</dbReference>
<keyword evidence="11" id="KW-1185">Reference proteome</keyword>
<feature type="domain" description="ABC transporter" evidence="8">
    <location>
        <begin position="320"/>
        <end position="553"/>
    </location>
</feature>
<feature type="domain" description="ABC transmembrane type-1" evidence="9">
    <location>
        <begin position="13"/>
        <end position="278"/>
    </location>
</feature>
<protein>
    <submittedName>
        <fullName evidence="10">ABC-type protease/lipase transport system, ATPase and permease component</fullName>
    </submittedName>
</protein>
<evidence type="ECO:0000256" key="1">
    <source>
        <dbReference type="ARBA" id="ARBA00004651"/>
    </source>
</evidence>
<evidence type="ECO:0000256" key="5">
    <source>
        <dbReference type="ARBA" id="ARBA00022989"/>
    </source>
</evidence>
<dbReference type="RefSeq" id="WP_004072457.1">
    <property type="nucleotide sequence ID" value="NZ_CM001488.1"/>
</dbReference>
<accession>I5B1N3</accession>
<dbReference type="Gene3D" id="3.40.50.300">
    <property type="entry name" value="P-loop containing nucleotide triphosphate hydrolases"/>
    <property type="match status" value="1"/>
</dbReference>
<dbReference type="eggNOG" id="COG4618">
    <property type="taxonomic scope" value="Bacteria"/>
</dbReference>
<keyword evidence="6 7" id="KW-0472">Membrane</keyword>
<dbReference type="GO" id="GO:0005886">
    <property type="term" value="C:plasma membrane"/>
    <property type="evidence" value="ECO:0007669"/>
    <property type="project" value="UniProtKB-SubCell"/>
</dbReference>
<feature type="transmembrane region" description="Helical" evidence="7">
    <location>
        <begin position="12"/>
        <end position="35"/>
    </location>
</feature>
<keyword evidence="3" id="KW-0547">Nucleotide-binding</keyword>
<evidence type="ECO:0000313" key="11">
    <source>
        <dbReference type="Proteomes" id="UP000005778"/>
    </source>
</evidence>
<evidence type="ECO:0000256" key="7">
    <source>
        <dbReference type="SAM" id="Phobius"/>
    </source>
</evidence>
<dbReference type="SUPFAM" id="SSF52540">
    <property type="entry name" value="P-loop containing nucleoside triphosphate hydrolases"/>
    <property type="match status" value="1"/>
</dbReference>
<dbReference type="InterPro" id="IPR011527">
    <property type="entry name" value="ABC1_TM_dom"/>
</dbReference>
<keyword evidence="10" id="KW-0645">Protease</keyword>
<evidence type="ECO:0000259" key="8">
    <source>
        <dbReference type="PROSITE" id="PS50893"/>
    </source>
</evidence>
<organism evidence="10 11">
    <name type="scientific">Desulfobacter postgatei 2ac9</name>
    <dbReference type="NCBI Taxonomy" id="879212"/>
    <lineage>
        <taxon>Bacteria</taxon>
        <taxon>Pseudomonadati</taxon>
        <taxon>Thermodesulfobacteriota</taxon>
        <taxon>Desulfobacteria</taxon>
        <taxon>Desulfobacterales</taxon>
        <taxon>Desulfobacteraceae</taxon>
        <taxon>Desulfobacter</taxon>
    </lineage>
</organism>
<dbReference type="PROSITE" id="PS50929">
    <property type="entry name" value="ABC_TM1F"/>
    <property type="match status" value="1"/>
</dbReference>
<evidence type="ECO:0000256" key="2">
    <source>
        <dbReference type="ARBA" id="ARBA00022692"/>
    </source>
</evidence>
<dbReference type="InterPro" id="IPR003593">
    <property type="entry name" value="AAA+_ATPase"/>
</dbReference>
<gene>
    <name evidence="10" type="ORF">DespoDRAFT_01452</name>
</gene>
<dbReference type="AlphaFoldDB" id="I5B1N3"/>
<keyword evidence="2 7" id="KW-0812">Transmembrane</keyword>
<keyword evidence="5 7" id="KW-1133">Transmembrane helix</keyword>
<proteinExistence type="predicted"/>
<feature type="transmembrane region" description="Helical" evidence="7">
    <location>
        <begin position="149"/>
        <end position="165"/>
    </location>
</feature>
<comment type="subcellular location">
    <subcellularLocation>
        <location evidence="1">Cell membrane</location>
        <topology evidence="1">Multi-pass membrane protein</topology>
    </subcellularLocation>
</comment>
<reference evidence="10 11" key="1">
    <citation type="submission" date="2011-09" db="EMBL/GenBank/DDBJ databases">
        <authorList>
            <consortium name="US DOE Joint Genome Institute (JGI-PGF)"/>
            <person name="Lucas S."/>
            <person name="Han J."/>
            <person name="Lapidus A."/>
            <person name="Cheng J.-F."/>
            <person name="Goodwin L."/>
            <person name="Pitluck S."/>
            <person name="Peters L."/>
            <person name="Land M.L."/>
            <person name="Hauser L."/>
            <person name="Orellana R."/>
            <person name="Lovley D."/>
            <person name="Woyke T.J."/>
        </authorList>
    </citation>
    <scope>NUCLEOTIDE SEQUENCE [LARGE SCALE GENOMIC DNA]</scope>
    <source>
        <strain evidence="10 11">2ac9</strain>
    </source>
</reference>
<dbReference type="EMBL" id="CM001488">
    <property type="protein sequence ID" value="EIM63396.1"/>
    <property type="molecule type" value="Genomic_DNA"/>
</dbReference>
<keyword evidence="4" id="KW-0067">ATP-binding</keyword>
<feature type="transmembrane region" description="Helical" evidence="7">
    <location>
        <begin position="124"/>
        <end position="143"/>
    </location>
</feature>
<feature type="transmembrane region" description="Helical" evidence="7">
    <location>
        <begin position="259"/>
        <end position="276"/>
    </location>
</feature>
<evidence type="ECO:0000256" key="3">
    <source>
        <dbReference type="ARBA" id="ARBA00022741"/>
    </source>
</evidence>
<dbReference type="STRING" id="879212.DespoDRAFT_01452"/>
<sequence>MQHIIKSWVKYFIIVGVFGLCMNLIYLALPIYMMVIYDKVLFSFSTASLSTLAAGIMISLVIVALIDYFRARVLGQTGNNLAQRMMPYVFKSMQADAAGIKRSGYTRGLLDLELLRDAFARGHILNFLDLPWVLVYLAVLYLIHPLLGFVSIGGVFLITLFQLLLKRIETKRYTVADVTFHAGADFAGNCLRHAQLISGMRMFSAAMEQYRIRYEKTLAARSEADAFHSAFGAVIRLLQMAVMTAVFTAGAFVFFSHGITQGGIFAGVMIIARLFYPFERSLLNMKTAVEAVAAYKRLKQFVNTRESNPKLSLPAPEGRVSAEAVSLSLDARTVLYNISLALEPGETLGVFGPSASGKTCLCKVLLGIWPPLTGKVRLDGAELSHWPEEELGQYLGYMPQTPELFPGTVAENISRFEVMDSEKIVKAAQKAGVHEMILKLPQGYETRIDQTGKNLAAGPRQLISLARALYGDPKFVVLDEPHTHLDDLGLRMVLTALKHLKQENVTTVMVSDRPNLIVNMDKLLMIKEGQTAMYGPAKEVLNQLANNKQSQQAAGV</sequence>
<keyword evidence="10" id="KW-0378">Hydrolase</keyword>
<dbReference type="SUPFAM" id="SSF90123">
    <property type="entry name" value="ABC transporter transmembrane region"/>
    <property type="match status" value="1"/>
</dbReference>
<dbReference type="GO" id="GO:0015421">
    <property type="term" value="F:ABC-type oligopeptide transporter activity"/>
    <property type="evidence" value="ECO:0007669"/>
    <property type="project" value="TreeGrafter"/>
</dbReference>
<dbReference type="GO" id="GO:0016887">
    <property type="term" value="F:ATP hydrolysis activity"/>
    <property type="evidence" value="ECO:0007669"/>
    <property type="project" value="InterPro"/>
</dbReference>